<dbReference type="InterPro" id="IPR036390">
    <property type="entry name" value="WH_DNA-bd_sf"/>
</dbReference>
<comment type="subcellular location">
    <subcellularLocation>
        <location evidence="1">Cytoplasm</location>
    </subcellularLocation>
</comment>
<dbReference type="RefSeq" id="WP_134116215.1">
    <property type="nucleotide sequence ID" value="NZ_SOEG01000009.1"/>
</dbReference>
<keyword evidence="2" id="KW-0805">Transcription regulation</keyword>
<evidence type="ECO:0000256" key="1">
    <source>
        <dbReference type="ARBA" id="ARBA00004496"/>
    </source>
</evidence>
<keyword evidence="10" id="KW-1185">Reference proteome</keyword>
<keyword evidence="4" id="KW-0804">Transcription</keyword>
<dbReference type="Proteomes" id="UP000295832">
    <property type="component" value="Unassembled WGS sequence"/>
</dbReference>
<dbReference type="AlphaFoldDB" id="A0A4R8GZ76"/>
<dbReference type="Gene3D" id="1.10.10.10">
    <property type="entry name" value="Winged helix-like DNA-binding domain superfamily/Winged helix DNA-binding domain"/>
    <property type="match status" value="1"/>
</dbReference>
<evidence type="ECO:0000256" key="4">
    <source>
        <dbReference type="ARBA" id="ARBA00023163"/>
    </source>
</evidence>
<evidence type="ECO:0000256" key="5">
    <source>
        <dbReference type="ARBA" id="ARBA00046337"/>
    </source>
</evidence>
<name>A0A4R8GZ76_9FIRM</name>
<sequence>MEINKPIGKWILSLHKHNKKYISQKLKKYNLNRNESSILIYLYNNGDGINQEELAWEMGVDKSTISRAIKELIKNNFISKRRSLDDGRVFLIYLTERSMSVKQEIKDAYYNWFSLIMEGISKEEINIILKNLEMIFNKIKYLE</sequence>
<dbReference type="InterPro" id="IPR036388">
    <property type="entry name" value="WH-like_DNA-bd_sf"/>
</dbReference>
<evidence type="ECO:0000313" key="10">
    <source>
        <dbReference type="Proteomes" id="UP000295832"/>
    </source>
</evidence>
<proteinExistence type="inferred from homology"/>
<dbReference type="PROSITE" id="PS50995">
    <property type="entry name" value="HTH_MARR_2"/>
    <property type="match status" value="1"/>
</dbReference>
<dbReference type="PANTHER" id="PTHR42756">
    <property type="entry name" value="TRANSCRIPTIONAL REGULATOR, MARR"/>
    <property type="match status" value="1"/>
</dbReference>
<reference evidence="9 10" key="1">
    <citation type="submission" date="2019-03" db="EMBL/GenBank/DDBJ databases">
        <title>Subsurface microbial communities from deep shales in Ohio and West Virginia, USA.</title>
        <authorList>
            <person name="Wrighton K."/>
        </authorList>
    </citation>
    <scope>NUCLEOTIDE SEQUENCE [LARGE SCALE GENOMIC DNA]</scope>
    <source>
        <strain evidence="9 10">MSL 6dP</strain>
    </source>
</reference>
<comment type="similarity">
    <text evidence="5">Belongs to the SarZ family.</text>
</comment>
<dbReference type="GO" id="GO:0005737">
    <property type="term" value="C:cytoplasm"/>
    <property type="evidence" value="ECO:0007669"/>
    <property type="project" value="UniProtKB-SubCell"/>
</dbReference>
<organism evidence="9 10">
    <name type="scientific">Orenia marismortui</name>
    <dbReference type="NCBI Taxonomy" id="46469"/>
    <lineage>
        <taxon>Bacteria</taxon>
        <taxon>Bacillati</taxon>
        <taxon>Bacillota</taxon>
        <taxon>Clostridia</taxon>
        <taxon>Halanaerobiales</taxon>
        <taxon>Halobacteroidaceae</taxon>
        <taxon>Orenia</taxon>
    </lineage>
</organism>
<gene>
    <name evidence="9" type="ORF">C7959_10975</name>
</gene>
<dbReference type="InterPro" id="IPR000835">
    <property type="entry name" value="HTH_MarR-typ"/>
</dbReference>
<feature type="domain" description="HTH marR-type" evidence="8">
    <location>
        <begin position="1"/>
        <end position="137"/>
    </location>
</feature>
<comment type="caution">
    <text evidence="9">The sequence shown here is derived from an EMBL/GenBank/DDBJ whole genome shotgun (WGS) entry which is preliminary data.</text>
</comment>
<dbReference type="GO" id="GO:0003677">
    <property type="term" value="F:DNA binding"/>
    <property type="evidence" value="ECO:0007669"/>
    <property type="project" value="UniProtKB-KW"/>
</dbReference>
<dbReference type="SMART" id="SM00347">
    <property type="entry name" value="HTH_MARR"/>
    <property type="match status" value="1"/>
</dbReference>
<dbReference type="SUPFAM" id="SSF46785">
    <property type="entry name" value="Winged helix' DNA-binding domain"/>
    <property type="match status" value="1"/>
</dbReference>
<dbReference type="EMBL" id="SOEG01000009">
    <property type="protein sequence ID" value="TDX51951.1"/>
    <property type="molecule type" value="Genomic_DNA"/>
</dbReference>
<protein>
    <recommendedName>
        <fullName evidence="6">HTH-type transcriptional regulator SarZ</fullName>
    </recommendedName>
    <alternativeName>
        <fullName evidence="7">Staphylococcal accessory regulator Z</fullName>
    </alternativeName>
</protein>
<evidence type="ECO:0000256" key="3">
    <source>
        <dbReference type="ARBA" id="ARBA00023125"/>
    </source>
</evidence>
<evidence type="ECO:0000256" key="6">
    <source>
        <dbReference type="ARBA" id="ARBA00047188"/>
    </source>
</evidence>
<dbReference type="PRINTS" id="PR00598">
    <property type="entry name" value="HTHMARR"/>
</dbReference>
<dbReference type="InterPro" id="IPR055166">
    <property type="entry name" value="Transc_reg_Sar_Rot_HTH"/>
</dbReference>
<dbReference type="Pfam" id="PF22381">
    <property type="entry name" value="Staph_reg_Sar_Rot"/>
    <property type="match status" value="1"/>
</dbReference>
<accession>A0A4R8GZ76</accession>
<dbReference type="STRING" id="926561.GCA_000379025_02956"/>
<evidence type="ECO:0000313" key="9">
    <source>
        <dbReference type="EMBL" id="TDX51951.1"/>
    </source>
</evidence>
<evidence type="ECO:0000256" key="2">
    <source>
        <dbReference type="ARBA" id="ARBA00023015"/>
    </source>
</evidence>
<evidence type="ECO:0000259" key="8">
    <source>
        <dbReference type="PROSITE" id="PS50995"/>
    </source>
</evidence>
<dbReference type="PANTHER" id="PTHR42756:SF1">
    <property type="entry name" value="TRANSCRIPTIONAL REPRESSOR OF EMRAB OPERON"/>
    <property type="match status" value="1"/>
</dbReference>
<dbReference type="GO" id="GO:0003700">
    <property type="term" value="F:DNA-binding transcription factor activity"/>
    <property type="evidence" value="ECO:0007669"/>
    <property type="project" value="InterPro"/>
</dbReference>
<keyword evidence="3 9" id="KW-0238">DNA-binding</keyword>
<evidence type="ECO:0000256" key="7">
    <source>
        <dbReference type="ARBA" id="ARBA00047207"/>
    </source>
</evidence>